<protein>
    <submittedName>
        <fullName evidence="3">Alpha/beta hydrolase</fullName>
    </submittedName>
</protein>
<evidence type="ECO:0000313" key="4">
    <source>
        <dbReference type="Proteomes" id="UP000287502"/>
    </source>
</evidence>
<dbReference type="InterPro" id="IPR022742">
    <property type="entry name" value="Hydrolase_4"/>
</dbReference>
<dbReference type="GO" id="GO:0052689">
    <property type="term" value="F:carboxylic ester hydrolase activity"/>
    <property type="evidence" value="ECO:0007669"/>
    <property type="project" value="TreeGrafter"/>
</dbReference>
<reference evidence="3 4" key="1">
    <citation type="submission" date="2019-01" db="EMBL/GenBank/DDBJ databases">
        <title>Geovibrio thiophilus DSM 11263, complete genome.</title>
        <authorList>
            <person name="Spring S."/>
            <person name="Bunk B."/>
            <person name="Sproer C."/>
        </authorList>
    </citation>
    <scope>NUCLEOTIDE SEQUENCE [LARGE SCALE GENOMIC DNA]</scope>
    <source>
        <strain evidence="3 4">DSM 11263</strain>
    </source>
</reference>
<dbReference type="Gene3D" id="3.40.50.1820">
    <property type="entry name" value="alpha/beta hydrolase"/>
    <property type="match status" value="1"/>
</dbReference>
<dbReference type="InterPro" id="IPR053145">
    <property type="entry name" value="AB_hydrolase_Est10"/>
</dbReference>
<sequence>MRFSLAAFFFFFLSFPFAFSFASEEAVLTLPAGSLHGTLEIPSDADKPPVALIIAGSGPTDRDGNSRFAGRNDSLKQLAKALEKNGIASLRYDKRGIGKGISAAEKDLRFEHYVDDAVFWGEYLRLSGRFGKLIIIGHSEGALIGSIAAGKLKADAFISLAGAGRPAYKVIEEQFANIPAFRDEVRKINEHLRKGETVDSISPELTPAFRPEIQPYVISWYRYDPAEIVAGLKMPVLIIQGTTDIQVGVTDAEILAKANKKARLEILQGVNHVLKDSSADMKQQKQSYTDPSYPVSLKITDAVTLFIKELR</sequence>
<evidence type="ECO:0000259" key="2">
    <source>
        <dbReference type="Pfam" id="PF12146"/>
    </source>
</evidence>
<feature type="signal peptide" evidence="1">
    <location>
        <begin position="1"/>
        <end position="22"/>
    </location>
</feature>
<evidence type="ECO:0000313" key="3">
    <source>
        <dbReference type="EMBL" id="QAR34297.1"/>
    </source>
</evidence>
<gene>
    <name evidence="3" type="ORF">EP073_13030</name>
</gene>
<dbReference type="EMBL" id="CP035108">
    <property type="protein sequence ID" value="QAR34297.1"/>
    <property type="molecule type" value="Genomic_DNA"/>
</dbReference>
<dbReference type="Proteomes" id="UP000287502">
    <property type="component" value="Chromosome"/>
</dbReference>
<dbReference type="PANTHER" id="PTHR43265">
    <property type="entry name" value="ESTERASE ESTD"/>
    <property type="match status" value="1"/>
</dbReference>
<dbReference type="Pfam" id="PF12146">
    <property type="entry name" value="Hydrolase_4"/>
    <property type="match status" value="1"/>
</dbReference>
<dbReference type="SUPFAM" id="SSF53474">
    <property type="entry name" value="alpha/beta-Hydrolases"/>
    <property type="match status" value="1"/>
</dbReference>
<feature type="domain" description="Serine aminopeptidase S33" evidence="2">
    <location>
        <begin position="74"/>
        <end position="180"/>
    </location>
</feature>
<keyword evidence="4" id="KW-1185">Reference proteome</keyword>
<proteinExistence type="predicted"/>
<name>A0A410K1J1_9BACT</name>
<dbReference type="AlphaFoldDB" id="A0A410K1J1"/>
<organism evidence="3 4">
    <name type="scientific">Geovibrio thiophilus</name>
    <dbReference type="NCBI Taxonomy" id="139438"/>
    <lineage>
        <taxon>Bacteria</taxon>
        <taxon>Pseudomonadati</taxon>
        <taxon>Deferribacterota</taxon>
        <taxon>Deferribacteres</taxon>
        <taxon>Deferribacterales</taxon>
        <taxon>Geovibrionaceae</taxon>
        <taxon>Geovibrio</taxon>
    </lineage>
</organism>
<dbReference type="OrthoDB" id="9809549at2"/>
<dbReference type="InterPro" id="IPR029058">
    <property type="entry name" value="AB_hydrolase_fold"/>
</dbReference>
<accession>A0A410K1J1</accession>
<keyword evidence="3" id="KW-0378">Hydrolase</keyword>
<feature type="chain" id="PRO_5019341756" evidence="1">
    <location>
        <begin position="23"/>
        <end position="311"/>
    </location>
</feature>
<dbReference type="KEGG" id="gtl:EP073_13030"/>
<dbReference type="PANTHER" id="PTHR43265:SF1">
    <property type="entry name" value="ESTERASE ESTD"/>
    <property type="match status" value="1"/>
</dbReference>
<evidence type="ECO:0000256" key="1">
    <source>
        <dbReference type="SAM" id="SignalP"/>
    </source>
</evidence>
<keyword evidence="1" id="KW-0732">Signal</keyword>